<gene>
    <name evidence="1" type="ORF">ACJIZ3_017122</name>
</gene>
<reference evidence="1 2" key="1">
    <citation type="submission" date="2024-12" db="EMBL/GenBank/DDBJ databases">
        <title>The unique morphological basis and parallel evolutionary history of personate flowers in Penstemon.</title>
        <authorList>
            <person name="Depatie T.H."/>
            <person name="Wessinger C.A."/>
        </authorList>
    </citation>
    <scope>NUCLEOTIDE SEQUENCE [LARGE SCALE GENOMIC DNA]</scope>
    <source>
        <strain evidence="1">WTNN_2</strain>
        <tissue evidence="1">Leaf</tissue>
    </source>
</reference>
<evidence type="ECO:0000313" key="1">
    <source>
        <dbReference type="EMBL" id="KAL3828320.1"/>
    </source>
</evidence>
<comment type="caution">
    <text evidence="1">The sequence shown here is derived from an EMBL/GenBank/DDBJ whole genome shotgun (WGS) entry which is preliminary data.</text>
</comment>
<proteinExistence type="predicted"/>
<dbReference type="EMBL" id="JBJXBP010000005">
    <property type="protein sequence ID" value="KAL3828320.1"/>
    <property type="molecule type" value="Genomic_DNA"/>
</dbReference>
<sequence length="296" mass="33938">MVSSQSLLMRLESLEAGRKGNLNIATEVFLVVWTQTVQEAISLPSHCFNVTFFVLEGAAVKFMLTMIRFYLCCYIFSFGNSIIRKPDVLIVCWYEISRIRHPIGVSKLQENIQFGYLYGGHDIFDEMWKADNDPLFEVLIQELGLTFGKVDPYFGVAARTACVVSRATVSFTNIVVTTKSTSFIVYLVILLLKESFFYPNKLYESNGFLLSGFCHANYMHVPEIIGNLVSLNMVKLFSNSLIFIDFETNLCDYEYVLHYHRRKCWIPSTSTVLLCRNLVSIINYLYVINKTCSHIC</sequence>
<dbReference type="AlphaFoldDB" id="A0ABD3SUM9"/>
<organism evidence="1 2">
    <name type="scientific">Penstemon smallii</name>
    <dbReference type="NCBI Taxonomy" id="265156"/>
    <lineage>
        <taxon>Eukaryota</taxon>
        <taxon>Viridiplantae</taxon>
        <taxon>Streptophyta</taxon>
        <taxon>Embryophyta</taxon>
        <taxon>Tracheophyta</taxon>
        <taxon>Spermatophyta</taxon>
        <taxon>Magnoliopsida</taxon>
        <taxon>eudicotyledons</taxon>
        <taxon>Gunneridae</taxon>
        <taxon>Pentapetalae</taxon>
        <taxon>asterids</taxon>
        <taxon>lamiids</taxon>
        <taxon>Lamiales</taxon>
        <taxon>Plantaginaceae</taxon>
        <taxon>Cheloneae</taxon>
        <taxon>Penstemon</taxon>
    </lineage>
</organism>
<name>A0ABD3SUM9_9LAMI</name>
<dbReference type="Proteomes" id="UP001634393">
    <property type="component" value="Unassembled WGS sequence"/>
</dbReference>
<accession>A0ABD3SUM9</accession>
<evidence type="ECO:0000313" key="2">
    <source>
        <dbReference type="Proteomes" id="UP001634393"/>
    </source>
</evidence>
<protein>
    <submittedName>
        <fullName evidence="1">Uncharacterized protein</fullName>
    </submittedName>
</protein>
<keyword evidence="2" id="KW-1185">Reference proteome</keyword>